<name>A0A2A6E7K2_TANFO</name>
<dbReference type="SMART" id="SM00014">
    <property type="entry name" value="acidPPc"/>
    <property type="match status" value="1"/>
</dbReference>
<dbReference type="Pfam" id="PF01569">
    <property type="entry name" value="PAP2"/>
    <property type="match status" value="1"/>
</dbReference>
<proteinExistence type="predicted"/>
<reference evidence="2 3" key="1">
    <citation type="submission" date="2017-09" db="EMBL/GenBank/DDBJ databases">
        <title>Phase variable restriction modification systems are present in the genome sequences of periodontal pathogens Prevotella intermedia, Tannerella forsythia and Porphyromonas gingivalis.</title>
        <authorList>
            <person name="Haigh R.D."/>
            <person name="Crawford L."/>
            <person name="Ralph J."/>
            <person name="Wanford J."/>
            <person name="Vartoukian S.R."/>
            <person name="Hijazib K."/>
            <person name="Wade W."/>
            <person name="Oggioni M.R."/>
        </authorList>
    </citation>
    <scope>NUCLEOTIDE SEQUENCE [LARGE SCALE GENOMIC DNA]</scope>
    <source>
        <strain evidence="2 3">WW11663</strain>
    </source>
</reference>
<dbReference type="PANTHER" id="PTHR14969">
    <property type="entry name" value="SPHINGOSINE-1-PHOSPHATE PHOSPHOHYDROLASE"/>
    <property type="match status" value="1"/>
</dbReference>
<evidence type="ECO:0000313" key="2">
    <source>
        <dbReference type="EMBL" id="PDP43522.1"/>
    </source>
</evidence>
<dbReference type="SUPFAM" id="SSF48317">
    <property type="entry name" value="Acid phosphatase/Vanadium-dependent haloperoxidase"/>
    <property type="match status" value="1"/>
</dbReference>
<gene>
    <name evidence="2" type="ORF">CLI86_08080</name>
</gene>
<dbReference type="EMBL" id="NSLJ01000018">
    <property type="protein sequence ID" value="PDP43522.1"/>
    <property type="molecule type" value="Genomic_DNA"/>
</dbReference>
<dbReference type="InterPro" id="IPR000326">
    <property type="entry name" value="PAP2/HPO"/>
</dbReference>
<evidence type="ECO:0000313" key="3">
    <source>
        <dbReference type="Proteomes" id="UP000219259"/>
    </source>
</evidence>
<dbReference type="AlphaFoldDB" id="A0A2A6E7K2"/>
<organism evidence="2 3">
    <name type="scientific">Tannerella forsythia</name>
    <name type="common">Bacteroides forsythus</name>
    <dbReference type="NCBI Taxonomy" id="28112"/>
    <lineage>
        <taxon>Bacteria</taxon>
        <taxon>Pseudomonadati</taxon>
        <taxon>Bacteroidota</taxon>
        <taxon>Bacteroidia</taxon>
        <taxon>Bacteroidales</taxon>
        <taxon>Tannerellaceae</taxon>
        <taxon>Tannerella</taxon>
    </lineage>
</organism>
<protein>
    <submittedName>
        <fullName evidence="2">Phosphatase PAP2 family protein</fullName>
    </submittedName>
</protein>
<dbReference type="Proteomes" id="UP000219259">
    <property type="component" value="Unassembled WGS sequence"/>
</dbReference>
<dbReference type="PANTHER" id="PTHR14969:SF13">
    <property type="entry name" value="AT30094P"/>
    <property type="match status" value="1"/>
</dbReference>
<dbReference type="InterPro" id="IPR036938">
    <property type="entry name" value="PAP2/HPO_sf"/>
</dbReference>
<comment type="caution">
    <text evidence="2">The sequence shown here is derived from an EMBL/GenBank/DDBJ whole genome shotgun (WGS) entry which is preliminary data.</text>
</comment>
<evidence type="ECO:0000259" key="1">
    <source>
        <dbReference type="SMART" id="SM00014"/>
    </source>
</evidence>
<sequence length="326" mass="36051">MGRDDHGESARSTCIPPLPMGNPTLFHLSYPHRRMMKKYVLLLLGIVCALHATHAENDTLGVSPFSGKPRFLEENLHTTIEATNAFPTFSPERFSTVSFVDTEGKKRRPTILRFIVPTLCLAYGTAARFNEGPVRRFDKHIAGQVNKHIDRHYGIDNSLLIMPAAVAWGLDFVPGVKARHNFRDRTMILATSYTIMFALVYTTKDLTSVERPRQWGEYNSFPSGHTAIAFTGAHILYREYRDHSPWIGIGGYAAAAAVGALRVVNNAHWVSDVITGAGVGILSAEAAYLMLPVWHRLLGINTDGRQFALAPQLGRGSAGFGVVYVF</sequence>
<dbReference type="Gene3D" id="1.20.144.10">
    <property type="entry name" value="Phosphatidic acid phosphatase type 2/haloperoxidase"/>
    <property type="match status" value="1"/>
</dbReference>
<feature type="domain" description="Phosphatidic acid phosphatase type 2/haloperoxidase" evidence="1">
    <location>
        <begin position="187"/>
        <end position="288"/>
    </location>
</feature>
<accession>A0A2A6E7K2</accession>